<dbReference type="AlphaFoldDB" id="A0ABD7Z3C6"/>
<sequence>MVGVIILRPVWPCCKTRKGYIFMRLSGLISVLQPFRNIIMKSLITPTRITGEYRQNIAIQGEKYYG</sequence>
<proteinExistence type="predicted"/>
<organism evidence="1 2">
    <name type="scientific">Snodgrassella alvi</name>
    <dbReference type="NCBI Taxonomy" id="1196083"/>
    <lineage>
        <taxon>Bacteria</taxon>
        <taxon>Pseudomonadati</taxon>
        <taxon>Pseudomonadota</taxon>
        <taxon>Betaproteobacteria</taxon>
        <taxon>Neisseriales</taxon>
        <taxon>Neisseriaceae</taxon>
        <taxon>Snodgrassella</taxon>
    </lineage>
</organism>
<dbReference type="GeneID" id="32536397"/>
<accession>A0ABD7Z3C6</accession>
<name>A0ABD7Z3C6_9NEIS</name>
<dbReference type="RefSeq" id="WP_025330006.1">
    <property type="nucleotide sequence ID" value="NZ_CP132375.1"/>
</dbReference>
<gene>
    <name evidence="1" type="ORF">RAM05_03445</name>
</gene>
<evidence type="ECO:0000313" key="2">
    <source>
        <dbReference type="Proteomes" id="UP001229773"/>
    </source>
</evidence>
<evidence type="ECO:0000313" key="1">
    <source>
        <dbReference type="EMBL" id="WLS99061.1"/>
    </source>
</evidence>
<dbReference type="EMBL" id="CP132375">
    <property type="protein sequence ID" value="WLS99061.1"/>
    <property type="molecule type" value="Genomic_DNA"/>
</dbReference>
<protein>
    <submittedName>
        <fullName evidence="1">Uncharacterized protein</fullName>
    </submittedName>
</protein>
<reference evidence="1 2" key="1">
    <citation type="submission" date="2023-08" db="EMBL/GenBank/DDBJ databases">
        <title>Complete genome sequences of 12 bacterial strains from the honey bee gut, resolved with long-read nanopore sequencing.</title>
        <authorList>
            <person name="Kwong W.K."/>
            <person name="Acheampong S."/>
            <person name="Polat M.F."/>
        </authorList>
    </citation>
    <scope>NUCLEOTIDE SEQUENCE [LARGE SCALE GENOMIC DNA]</scope>
    <source>
        <strain evidence="2">wkB9</strain>
    </source>
</reference>
<dbReference type="Proteomes" id="UP001229773">
    <property type="component" value="Chromosome"/>
</dbReference>